<keyword evidence="2" id="KW-1185">Reference proteome</keyword>
<name>H2Y4Z0_CIOSA</name>
<proteinExistence type="predicted"/>
<dbReference type="HOGENOM" id="CLU_2909903_0_0_1"/>
<reference evidence="1" key="2">
    <citation type="submission" date="2025-08" db="UniProtKB">
        <authorList>
            <consortium name="Ensembl"/>
        </authorList>
    </citation>
    <scope>IDENTIFICATION</scope>
</reference>
<organism evidence="1 2">
    <name type="scientific">Ciona savignyi</name>
    <name type="common">Pacific transparent sea squirt</name>
    <dbReference type="NCBI Taxonomy" id="51511"/>
    <lineage>
        <taxon>Eukaryota</taxon>
        <taxon>Metazoa</taxon>
        <taxon>Chordata</taxon>
        <taxon>Tunicata</taxon>
        <taxon>Ascidiacea</taxon>
        <taxon>Phlebobranchia</taxon>
        <taxon>Cionidae</taxon>
        <taxon>Ciona</taxon>
    </lineage>
</organism>
<evidence type="ECO:0000313" key="2">
    <source>
        <dbReference type="Proteomes" id="UP000007875"/>
    </source>
</evidence>
<evidence type="ECO:0000313" key="1">
    <source>
        <dbReference type="Ensembl" id="ENSCSAVP00000000388.1"/>
    </source>
</evidence>
<sequence>SFKQLKSPIPPNQSTHIFLEKGFKNGVTFLINPYENLRVSNPFSNFYPTFWGSSKPSKEQWR</sequence>
<accession>H2Y4Z0</accession>
<dbReference type="AlphaFoldDB" id="H2Y4Z0"/>
<protein>
    <submittedName>
        <fullName evidence="1">Uncharacterized protein</fullName>
    </submittedName>
</protein>
<reference evidence="2" key="1">
    <citation type="submission" date="2003-08" db="EMBL/GenBank/DDBJ databases">
        <authorList>
            <person name="Birren B."/>
            <person name="Nusbaum C."/>
            <person name="Abebe A."/>
            <person name="Abouelleil A."/>
            <person name="Adekoya E."/>
            <person name="Ait-zahra M."/>
            <person name="Allen N."/>
            <person name="Allen T."/>
            <person name="An P."/>
            <person name="Anderson M."/>
            <person name="Anderson S."/>
            <person name="Arachchi H."/>
            <person name="Armbruster J."/>
            <person name="Bachantsang P."/>
            <person name="Baldwin J."/>
            <person name="Barry A."/>
            <person name="Bayul T."/>
            <person name="Blitshsteyn B."/>
            <person name="Bloom T."/>
            <person name="Blye J."/>
            <person name="Boguslavskiy L."/>
            <person name="Borowsky M."/>
            <person name="Boukhgalter B."/>
            <person name="Brunache A."/>
            <person name="Butler J."/>
            <person name="Calixte N."/>
            <person name="Calvo S."/>
            <person name="Camarata J."/>
            <person name="Campo K."/>
            <person name="Chang J."/>
            <person name="Cheshatsang Y."/>
            <person name="Citroen M."/>
            <person name="Collymore A."/>
            <person name="Considine T."/>
            <person name="Cook A."/>
            <person name="Cooke P."/>
            <person name="Corum B."/>
            <person name="Cuomo C."/>
            <person name="David R."/>
            <person name="Dawoe T."/>
            <person name="Degray S."/>
            <person name="Dodge S."/>
            <person name="Dooley K."/>
            <person name="Dorje P."/>
            <person name="Dorjee K."/>
            <person name="Dorris L."/>
            <person name="Duffey N."/>
            <person name="Dupes A."/>
            <person name="Elkins T."/>
            <person name="Engels R."/>
            <person name="Erickson J."/>
            <person name="Farina A."/>
            <person name="Faro S."/>
            <person name="Ferreira P."/>
            <person name="Fischer H."/>
            <person name="Fitzgerald M."/>
            <person name="Foley K."/>
            <person name="Gage D."/>
            <person name="Galagan J."/>
            <person name="Gearin G."/>
            <person name="Gnerre S."/>
            <person name="Gnirke A."/>
            <person name="Goyette A."/>
            <person name="Graham J."/>
            <person name="Grandbois E."/>
            <person name="Gyaltsen K."/>
            <person name="Hafez N."/>
            <person name="Hagopian D."/>
            <person name="Hagos B."/>
            <person name="Hall J."/>
            <person name="Hatcher B."/>
            <person name="Heller A."/>
            <person name="Higgins H."/>
            <person name="Honan T."/>
            <person name="Horn A."/>
            <person name="Houde N."/>
            <person name="Hughes L."/>
            <person name="Hulme W."/>
            <person name="Husby E."/>
            <person name="Iliev I."/>
            <person name="Jaffe D."/>
            <person name="Jones C."/>
            <person name="Kamal M."/>
            <person name="Kamat A."/>
            <person name="Kamvysselis M."/>
            <person name="Karlsson E."/>
            <person name="Kells C."/>
            <person name="Kieu A."/>
            <person name="Kisner P."/>
            <person name="Kodira C."/>
            <person name="Kulbokas E."/>
            <person name="Labutti K."/>
            <person name="Lama D."/>
            <person name="Landers T."/>
            <person name="Leger J."/>
            <person name="Levine S."/>
            <person name="Lewis D."/>
            <person name="Lewis T."/>
            <person name="Lindblad-toh K."/>
            <person name="Liu X."/>
            <person name="Lokyitsang T."/>
            <person name="Lokyitsang Y."/>
            <person name="Lucien O."/>
            <person name="Lui A."/>
            <person name="Ma L.J."/>
            <person name="Mabbitt R."/>
            <person name="Macdonald J."/>
            <person name="Maclean C."/>
            <person name="Major J."/>
            <person name="Manning J."/>
            <person name="Marabella R."/>
            <person name="Maru K."/>
            <person name="Matthews C."/>
            <person name="Mauceli E."/>
            <person name="Mccarthy M."/>
            <person name="Mcdonough S."/>
            <person name="Mcghee T."/>
            <person name="Meldrim J."/>
            <person name="Meneus L."/>
            <person name="Mesirov J."/>
            <person name="Mihalev A."/>
            <person name="Mihova T."/>
            <person name="Mikkelsen T."/>
            <person name="Mlenga V."/>
            <person name="Moru K."/>
            <person name="Mozes J."/>
            <person name="Mulrain L."/>
            <person name="Munson G."/>
            <person name="Naylor J."/>
            <person name="Newes C."/>
            <person name="Nguyen C."/>
            <person name="Nguyen N."/>
            <person name="Nguyen T."/>
            <person name="Nicol R."/>
            <person name="Nielsen C."/>
            <person name="Nizzari M."/>
            <person name="Norbu C."/>
            <person name="Norbu N."/>
            <person name="O'donnell P."/>
            <person name="Okoawo O."/>
            <person name="O'leary S."/>
            <person name="Omotosho B."/>
            <person name="O'neill K."/>
            <person name="Osman S."/>
            <person name="Parker S."/>
            <person name="Perrin D."/>
            <person name="Phunkhang P."/>
            <person name="Piqani B."/>
            <person name="Purcell S."/>
            <person name="Rachupka T."/>
            <person name="Ramasamy U."/>
            <person name="Rameau R."/>
            <person name="Ray V."/>
            <person name="Raymond C."/>
            <person name="Retta R."/>
            <person name="Richardson S."/>
            <person name="Rise C."/>
            <person name="Rodriguez J."/>
            <person name="Rogers J."/>
            <person name="Rogov P."/>
            <person name="Rutman M."/>
            <person name="Schupbach R."/>
            <person name="Seaman C."/>
            <person name="Settipalli S."/>
            <person name="Sharpe T."/>
            <person name="Sheridan J."/>
            <person name="Sherpa N."/>
            <person name="Shi J."/>
            <person name="Smirnov S."/>
            <person name="Smith C."/>
            <person name="Sougnez C."/>
            <person name="Spencer B."/>
            <person name="Stalker J."/>
            <person name="Stange-thomann N."/>
            <person name="Stavropoulos S."/>
            <person name="Stetson K."/>
            <person name="Stone C."/>
            <person name="Stone S."/>
            <person name="Stubbs M."/>
            <person name="Talamas J."/>
            <person name="Tchuinga P."/>
            <person name="Tenzing P."/>
            <person name="Tesfaye S."/>
            <person name="Theodore J."/>
            <person name="Thoulutsang Y."/>
            <person name="Topham K."/>
            <person name="Towey S."/>
            <person name="Tsamla T."/>
            <person name="Tsomo N."/>
            <person name="Vallee D."/>
            <person name="Vassiliev H."/>
            <person name="Venkataraman V."/>
            <person name="Vinson J."/>
            <person name="Vo A."/>
            <person name="Wade C."/>
            <person name="Wang S."/>
            <person name="Wangchuk T."/>
            <person name="Wangdi T."/>
            <person name="Whittaker C."/>
            <person name="Wilkinson J."/>
            <person name="Wu Y."/>
            <person name="Wyman D."/>
            <person name="Yadav S."/>
            <person name="Yang S."/>
            <person name="Yang X."/>
            <person name="Yeager S."/>
            <person name="Yee E."/>
            <person name="Young G."/>
            <person name="Zainoun J."/>
            <person name="Zembeck L."/>
            <person name="Zimmer A."/>
            <person name="Zody M."/>
            <person name="Lander E."/>
        </authorList>
    </citation>
    <scope>NUCLEOTIDE SEQUENCE [LARGE SCALE GENOMIC DNA]</scope>
</reference>
<dbReference type="InParanoid" id="H2Y4Z0"/>
<dbReference type="Ensembl" id="ENSCSAVT00000000393.1">
    <property type="protein sequence ID" value="ENSCSAVP00000000388.1"/>
    <property type="gene ID" value="ENSCSAVG00000000220.1"/>
</dbReference>
<reference evidence="1" key="3">
    <citation type="submission" date="2025-09" db="UniProtKB">
        <authorList>
            <consortium name="Ensembl"/>
        </authorList>
    </citation>
    <scope>IDENTIFICATION</scope>
</reference>
<dbReference type="Proteomes" id="UP000007875">
    <property type="component" value="Unassembled WGS sequence"/>
</dbReference>